<sequence length="230" mass="26224">MVSFCCDQCQEVVKKPKLEKHFFICRTRSVSCVDCGTTFDRASATSHITCITEKEKYEKQQVSKELLQRLEGDSNLYCKTCNISFNSALQGEQHYQSKRHISATKRRLADDNATTGLNSVSGEKESNAIQETFITNYHQGTNGTDKVKALKTDNQRGSDKKQAKSFSQKKVGLKKAIKKLVVSNGIRMSCLLKKLQRQGFSSVDLERRVRRRIEKSRKLFMNGKRVKLKD</sequence>
<dbReference type="GeneID" id="17088757"/>
<evidence type="ECO:0000259" key="8">
    <source>
        <dbReference type="PROSITE" id="PS00028"/>
    </source>
</evidence>
<dbReference type="AlphaFoldDB" id="M2W2S2"/>
<keyword evidence="3" id="KW-0677">Repeat</keyword>
<dbReference type="KEGG" id="gsl:Gasu_25850"/>
<dbReference type="InterPro" id="IPR003604">
    <property type="entry name" value="Matrin/U1-like-C_Znf_C2H2"/>
</dbReference>
<dbReference type="PANTHER" id="PTHR13100">
    <property type="entry name" value="CELL GROWTH-REGULATING NUCLEOLAR PROTEIN LYAR"/>
    <property type="match status" value="1"/>
</dbReference>
<evidence type="ECO:0000256" key="3">
    <source>
        <dbReference type="ARBA" id="ARBA00022737"/>
    </source>
</evidence>
<keyword evidence="2" id="KW-0479">Metal-binding</keyword>
<dbReference type="Pfam" id="PF12874">
    <property type="entry name" value="zf-met"/>
    <property type="match status" value="1"/>
</dbReference>
<dbReference type="InterPro" id="IPR013087">
    <property type="entry name" value="Znf_C2H2_type"/>
</dbReference>
<proteinExistence type="predicted"/>
<dbReference type="FunFam" id="3.30.1490.490:FF:000001">
    <property type="entry name" value="cell growth-regulating nucleolar protein-like"/>
    <property type="match status" value="1"/>
</dbReference>
<dbReference type="InterPro" id="IPR039999">
    <property type="entry name" value="LYAR"/>
</dbReference>
<dbReference type="GO" id="GO:0003677">
    <property type="term" value="F:DNA binding"/>
    <property type="evidence" value="ECO:0007669"/>
    <property type="project" value="InterPro"/>
</dbReference>
<dbReference type="RefSeq" id="XP_005706516.1">
    <property type="nucleotide sequence ID" value="XM_005706459.1"/>
</dbReference>
<dbReference type="InterPro" id="IPR036236">
    <property type="entry name" value="Znf_C2H2_sf"/>
</dbReference>
<dbReference type="GO" id="GO:0005730">
    <property type="term" value="C:nucleolus"/>
    <property type="evidence" value="ECO:0007669"/>
    <property type="project" value="TreeGrafter"/>
</dbReference>
<dbReference type="OMA" id="HITCITE"/>
<gene>
    <name evidence="9" type="ORF">Gasu_25850</name>
</gene>
<evidence type="ECO:0000256" key="5">
    <source>
        <dbReference type="ARBA" id="ARBA00022833"/>
    </source>
</evidence>
<dbReference type="eggNOG" id="KOG2186">
    <property type="taxonomic scope" value="Eukaryota"/>
</dbReference>
<dbReference type="Gene3D" id="3.30.160.60">
    <property type="entry name" value="Classic Zinc Finger"/>
    <property type="match status" value="1"/>
</dbReference>
<comment type="subcellular location">
    <subcellularLocation>
        <location evidence="1">Nucleus</location>
    </subcellularLocation>
</comment>
<keyword evidence="6" id="KW-0539">Nucleus</keyword>
<dbReference type="PROSITE" id="PS51804">
    <property type="entry name" value="ZF_C2HC_LYAR"/>
    <property type="match status" value="1"/>
</dbReference>
<dbReference type="SMART" id="SM00451">
    <property type="entry name" value="ZnF_U1"/>
    <property type="match status" value="1"/>
</dbReference>
<dbReference type="GO" id="GO:0006364">
    <property type="term" value="P:rRNA processing"/>
    <property type="evidence" value="ECO:0007669"/>
    <property type="project" value="TreeGrafter"/>
</dbReference>
<dbReference type="STRING" id="130081.M2W2S2"/>
<dbReference type="OrthoDB" id="5617at2759"/>
<keyword evidence="10" id="KW-1185">Reference proteome</keyword>
<organism evidence="9 10">
    <name type="scientific">Galdieria sulphuraria</name>
    <name type="common">Red alga</name>
    <dbReference type="NCBI Taxonomy" id="130081"/>
    <lineage>
        <taxon>Eukaryota</taxon>
        <taxon>Rhodophyta</taxon>
        <taxon>Bangiophyceae</taxon>
        <taxon>Galdieriales</taxon>
        <taxon>Galdieriaceae</taxon>
        <taxon>Galdieria</taxon>
    </lineage>
</organism>
<accession>M2W2S2</accession>
<evidence type="ECO:0000313" key="9">
    <source>
        <dbReference type="EMBL" id="EME29996.1"/>
    </source>
</evidence>
<dbReference type="PROSITE" id="PS00028">
    <property type="entry name" value="ZINC_FINGER_C2H2_1"/>
    <property type="match status" value="1"/>
</dbReference>
<dbReference type="InterPro" id="IPR014898">
    <property type="entry name" value="Znf_C2H2_LYAR"/>
</dbReference>
<dbReference type="Pfam" id="PF08790">
    <property type="entry name" value="zf-LYAR"/>
    <property type="match status" value="1"/>
</dbReference>
<dbReference type="Gramene" id="EME29996">
    <property type="protein sequence ID" value="EME29996"/>
    <property type="gene ID" value="Gasu_25850"/>
</dbReference>
<dbReference type="SUPFAM" id="SSF57667">
    <property type="entry name" value="beta-beta-alpha zinc fingers"/>
    <property type="match status" value="3"/>
</dbReference>
<dbReference type="Gene3D" id="3.30.1490.490">
    <property type="match status" value="1"/>
</dbReference>
<protein>
    <submittedName>
        <fullName evidence="9">Zinc ion binding protein</fullName>
    </submittedName>
</protein>
<keyword evidence="4 7" id="KW-0863">Zinc-finger</keyword>
<evidence type="ECO:0000256" key="4">
    <source>
        <dbReference type="ARBA" id="ARBA00022771"/>
    </source>
</evidence>
<evidence type="ECO:0000256" key="6">
    <source>
        <dbReference type="ARBA" id="ARBA00023242"/>
    </source>
</evidence>
<name>M2W2S2_GALSU</name>
<dbReference type="GO" id="GO:0000122">
    <property type="term" value="P:negative regulation of transcription by RNA polymerase II"/>
    <property type="evidence" value="ECO:0007669"/>
    <property type="project" value="TreeGrafter"/>
</dbReference>
<dbReference type="EMBL" id="KB454503">
    <property type="protein sequence ID" value="EME29996.1"/>
    <property type="molecule type" value="Genomic_DNA"/>
</dbReference>
<keyword evidence="5" id="KW-0862">Zinc</keyword>
<reference evidence="10" key="1">
    <citation type="journal article" date="2013" name="Science">
        <title>Gene transfer from bacteria and archaea facilitated evolution of an extremophilic eukaryote.</title>
        <authorList>
            <person name="Schonknecht G."/>
            <person name="Chen W.H."/>
            <person name="Ternes C.M."/>
            <person name="Barbier G.G."/>
            <person name="Shrestha R.P."/>
            <person name="Stanke M."/>
            <person name="Brautigam A."/>
            <person name="Baker B.J."/>
            <person name="Banfield J.F."/>
            <person name="Garavito R.M."/>
            <person name="Carr K."/>
            <person name="Wilkerson C."/>
            <person name="Rensing S.A."/>
            <person name="Gagneul D."/>
            <person name="Dickenson N.E."/>
            <person name="Oesterhelt C."/>
            <person name="Lercher M.J."/>
            <person name="Weber A.P."/>
        </authorList>
    </citation>
    <scope>NUCLEOTIDE SEQUENCE [LARGE SCALE GENOMIC DNA]</scope>
    <source>
        <strain evidence="10">074W</strain>
    </source>
</reference>
<dbReference type="Proteomes" id="UP000030680">
    <property type="component" value="Unassembled WGS sequence"/>
</dbReference>
<evidence type="ECO:0000256" key="2">
    <source>
        <dbReference type="ARBA" id="ARBA00022723"/>
    </source>
</evidence>
<dbReference type="PANTHER" id="PTHR13100:SF10">
    <property type="entry name" value="CELL GROWTH-REGULATING NUCLEOLAR PROTEIN"/>
    <property type="match status" value="1"/>
</dbReference>
<evidence type="ECO:0000313" key="10">
    <source>
        <dbReference type="Proteomes" id="UP000030680"/>
    </source>
</evidence>
<evidence type="ECO:0000256" key="7">
    <source>
        <dbReference type="PROSITE-ProRule" id="PRU01145"/>
    </source>
</evidence>
<feature type="domain" description="C2H2-type" evidence="8">
    <location>
        <begin position="78"/>
        <end position="100"/>
    </location>
</feature>
<dbReference type="GO" id="GO:0008270">
    <property type="term" value="F:zinc ion binding"/>
    <property type="evidence" value="ECO:0007669"/>
    <property type="project" value="UniProtKB-KW"/>
</dbReference>
<evidence type="ECO:0000256" key="1">
    <source>
        <dbReference type="ARBA" id="ARBA00004123"/>
    </source>
</evidence>